<feature type="chain" id="PRO_5047362177" evidence="2">
    <location>
        <begin position="39"/>
        <end position="333"/>
    </location>
</feature>
<comment type="similarity">
    <text evidence="1">Belongs to the UPF0065 (bug) family.</text>
</comment>
<evidence type="ECO:0000256" key="2">
    <source>
        <dbReference type="SAM" id="SignalP"/>
    </source>
</evidence>
<sequence length="333" mass="35510">MRAEAGNRRARGTRARWRLRLAASAAAALLGAAGCAPVAPMSEVRIMVPNPPGSGYDMTARTVAATLKDTGLAAEVDVFNLPGAAGTAGMARLMYEAGNDRLLLQMGLGLVARTHLQDTHRITAAVPLARMVQEPTVLLVPADSPYRTLDDLVDDWRDPDVPVRLGGGSSPGGPDHLALMLLAERLGIPAANTDYIWHDGGGEMLSALVEQRVDVAASGAGEYRHAVEAGELRVLAVTGPDPLPGIDAPTLRELGIDLEFLNWRGLLAPPGISASRREELIDGLEELRTTPEWREALKDNHWRDAYLAGDDFGAFLAAEDDRVGGLLARLDKS</sequence>
<organism evidence="3 4">
    <name type="scientific">Streptomonospora halophila</name>
    <dbReference type="NCBI Taxonomy" id="427369"/>
    <lineage>
        <taxon>Bacteria</taxon>
        <taxon>Bacillati</taxon>
        <taxon>Actinomycetota</taxon>
        <taxon>Actinomycetes</taxon>
        <taxon>Streptosporangiales</taxon>
        <taxon>Nocardiopsidaceae</taxon>
        <taxon>Streptomonospora</taxon>
    </lineage>
</organism>
<evidence type="ECO:0000256" key="1">
    <source>
        <dbReference type="ARBA" id="ARBA00006987"/>
    </source>
</evidence>
<proteinExistence type="inferred from homology"/>
<dbReference type="Gene3D" id="3.40.190.150">
    <property type="entry name" value="Bordetella uptake gene, domain 1"/>
    <property type="match status" value="1"/>
</dbReference>
<dbReference type="Pfam" id="PF03401">
    <property type="entry name" value="TctC"/>
    <property type="match status" value="1"/>
</dbReference>
<dbReference type="PIRSF" id="PIRSF017082">
    <property type="entry name" value="YflP"/>
    <property type="match status" value="1"/>
</dbReference>
<dbReference type="Gene3D" id="3.40.190.10">
    <property type="entry name" value="Periplasmic binding protein-like II"/>
    <property type="match status" value="1"/>
</dbReference>
<gene>
    <name evidence="3" type="ORF">GCM10023224_07860</name>
</gene>
<keyword evidence="2" id="KW-0732">Signal</keyword>
<comment type="caution">
    <text evidence="3">The sequence shown here is derived from an EMBL/GenBank/DDBJ whole genome shotgun (WGS) entry which is preliminary data.</text>
</comment>
<dbReference type="InterPro" id="IPR042100">
    <property type="entry name" value="Bug_dom1"/>
</dbReference>
<dbReference type="SUPFAM" id="SSF53850">
    <property type="entry name" value="Periplasmic binding protein-like II"/>
    <property type="match status" value="1"/>
</dbReference>
<accession>A0ABP9G7I7</accession>
<evidence type="ECO:0000313" key="3">
    <source>
        <dbReference type="EMBL" id="GAA4930565.1"/>
    </source>
</evidence>
<dbReference type="InterPro" id="IPR005064">
    <property type="entry name" value="BUG"/>
</dbReference>
<keyword evidence="4" id="KW-1185">Reference proteome</keyword>
<dbReference type="EMBL" id="BAABIK010000003">
    <property type="protein sequence ID" value="GAA4930565.1"/>
    <property type="molecule type" value="Genomic_DNA"/>
</dbReference>
<dbReference type="PANTHER" id="PTHR42928">
    <property type="entry name" value="TRICARBOXYLATE-BINDING PROTEIN"/>
    <property type="match status" value="1"/>
</dbReference>
<dbReference type="Proteomes" id="UP001499993">
    <property type="component" value="Unassembled WGS sequence"/>
</dbReference>
<feature type="signal peptide" evidence="2">
    <location>
        <begin position="1"/>
        <end position="38"/>
    </location>
</feature>
<dbReference type="PANTHER" id="PTHR42928:SF3">
    <property type="entry name" value="UPF0065 PROTEIN YFLP"/>
    <property type="match status" value="1"/>
</dbReference>
<dbReference type="PROSITE" id="PS51257">
    <property type="entry name" value="PROKAR_LIPOPROTEIN"/>
    <property type="match status" value="1"/>
</dbReference>
<dbReference type="CDD" id="cd07012">
    <property type="entry name" value="PBP2_Bug_TTT"/>
    <property type="match status" value="1"/>
</dbReference>
<name>A0ABP9G7I7_9ACTN</name>
<reference evidence="4" key="1">
    <citation type="journal article" date="2019" name="Int. J. Syst. Evol. Microbiol.">
        <title>The Global Catalogue of Microorganisms (GCM) 10K type strain sequencing project: providing services to taxonomists for standard genome sequencing and annotation.</title>
        <authorList>
            <consortium name="The Broad Institute Genomics Platform"/>
            <consortium name="The Broad Institute Genome Sequencing Center for Infectious Disease"/>
            <person name="Wu L."/>
            <person name="Ma J."/>
        </authorList>
    </citation>
    <scope>NUCLEOTIDE SEQUENCE [LARGE SCALE GENOMIC DNA]</scope>
    <source>
        <strain evidence="4">JCM 18123</strain>
    </source>
</reference>
<evidence type="ECO:0000313" key="4">
    <source>
        <dbReference type="Proteomes" id="UP001499993"/>
    </source>
</evidence>
<protein>
    <submittedName>
        <fullName evidence="3">Tripartite tricarboxylate transporter substrate-binding protein</fullName>
    </submittedName>
</protein>